<dbReference type="Pfam" id="PF00563">
    <property type="entry name" value="EAL"/>
    <property type="match status" value="1"/>
</dbReference>
<sequence length="541" mass="62584">MSHSPLFTTSSSLGRFYQTTTSSLFYFFFIIVTCWGMFSLWETHRELEQKTQQAIFTIDRFLSSNKTELHSLVEREAPLCDESQINALRSKTFMSPYAKELSLMQYGEDGRLSVYCTNLGEMTIPVWRTIQKRLEINKDRFTLAYTKAKLTGQKSLFSFYVNERGLGANSVIPADLLIKELQNELNNGIVFRLFIVNRALHRSPSLDSVEENLLENFPGIWDVSRHSFLSNELRLELGITTDYFIDRLWANTILFLIVWIACASVTHLLLLWYRDYLHSFRRYLKAAIEQDDMELHYQPIVDVYHQTTPKVEALLRWSSDRFGSVSPIIIVEKAVEFGLMQRLTQMVFSKVVDFLIRNEKRLPSIMVNINIDRGSFLNSEFIDMVSKVMKANPFLIGRIGFEVTENNNFNNEEMQLALRQFQRLKACGIGLSVDDFGTGYSGLDFLRQFPYETLKIDKIFVKHIGQDRVTNQILDYVIKLAQELDMSLVAEGVETKEQLDTITSMGIHSIQGYYFSRPLSETAIIEWLANQDKIFQPVALS</sequence>
<name>A0ABT4JSF1_9GAMM</name>
<dbReference type="PANTHER" id="PTHR33121">
    <property type="entry name" value="CYCLIC DI-GMP PHOSPHODIESTERASE PDEF"/>
    <property type="match status" value="1"/>
</dbReference>
<dbReference type="InterPro" id="IPR001633">
    <property type="entry name" value="EAL_dom"/>
</dbReference>
<dbReference type="InterPro" id="IPR050706">
    <property type="entry name" value="Cyclic-di-GMP_PDE-like"/>
</dbReference>
<keyword evidence="1" id="KW-0812">Transmembrane</keyword>
<comment type="caution">
    <text evidence="3">The sequence shown here is derived from an EMBL/GenBank/DDBJ whole genome shotgun (WGS) entry which is preliminary data.</text>
</comment>
<dbReference type="SUPFAM" id="SSF141868">
    <property type="entry name" value="EAL domain-like"/>
    <property type="match status" value="1"/>
</dbReference>
<feature type="transmembrane region" description="Helical" evidence="1">
    <location>
        <begin position="23"/>
        <end position="41"/>
    </location>
</feature>
<dbReference type="InterPro" id="IPR035919">
    <property type="entry name" value="EAL_sf"/>
</dbReference>
<feature type="transmembrane region" description="Helical" evidence="1">
    <location>
        <begin position="253"/>
        <end position="273"/>
    </location>
</feature>
<organism evidence="3 4">
    <name type="scientific">Marinomonas phaeophyticola</name>
    <dbReference type="NCBI Taxonomy" id="3004091"/>
    <lineage>
        <taxon>Bacteria</taxon>
        <taxon>Pseudomonadati</taxon>
        <taxon>Pseudomonadota</taxon>
        <taxon>Gammaproteobacteria</taxon>
        <taxon>Oceanospirillales</taxon>
        <taxon>Oceanospirillaceae</taxon>
        <taxon>Marinomonas</taxon>
    </lineage>
</organism>
<dbReference type="RefSeq" id="WP_269123986.1">
    <property type="nucleotide sequence ID" value="NZ_JAPUBN010000013.1"/>
</dbReference>
<dbReference type="SMART" id="SM00052">
    <property type="entry name" value="EAL"/>
    <property type="match status" value="1"/>
</dbReference>
<protein>
    <submittedName>
        <fullName evidence="3">EAL domain-containing protein</fullName>
    </submittedName>
</protein>
<dbReference type="Gene3D" id="3.20.20.450">
    <property type="entry name" value="EAL domain"/>
    <property type="match status" value="1"/>
</dbReference>
<proteinExistence type="predicted"/>
<keyword evidence="1" id="KW-0472">Membrane</keyword>
<gene>
    <name evidence="3" type="ORF">O1D97_06545</name>
</gene>
<dbReference type="PANTHER" id="PTHR33121:SF79">
    <property type="entry name" value="CYCLIC DI-GMP PHOSPHODIESTERASE PDED-RELATED"/>
    <property type="match status" value="1"/>
</dbReference>
<reference evidence="3" key="1">
    <citation type="submission" date="2022-12" db="EMBL/GenBank/DDBJ databases">
        <title>Marinomonas 15G1-11 sp. nov, isolated from marine algae.</title>
        <authorList>
            <person name="Butt M."/>
            <person name="Choi D.G."/>
            <person name="Kim J.M."/>
            <person name="Lee J.K."/>
            <person name="Baek J.H."/>
            <person name="Jeon C.O."/>
        </authorList>
    </citation>
    <scope>NUCLEOTIDE SEQUENCE</scope>
    <source>
        <strain evidence="3">15G1-11</strain>
    </source>
</reference>
<evidence type="ECO:0000313" key="4">
    <source>
        <dbReference type="Proteomes" id="UP001149719"/>
    </source>
</evidence>
<evidence type="ECO:0000256" key="1">
    <source>
        <dbReference type="SAM" id="Phobius"/>
    </source>
</evidence>
<keyword evidence="4" id="KW-1185">Reference proteome</keyword>
<dbReference type="CDD" id="cd01948">
    <property type="entry name" value="EAL"/>
    <property type="match status" value="1"/>
</dbReference>
<evidence type="ECO:0000313" key="3">
    <source>
        <dbReference type="EMBL" id="MCZ2721313.1"/>
    </source>
</evidence>
<accession>A0ABT4JSF1</accession>
<keyword evidence="1" id="KW-1133">Transmembrane helix</keyword>
<dbReference type="Proteomes" id="UP001149719">
    <property type="component" value="Unassembled WGS sequence"/>
</dbReference>
<dbReference type="EMBL" id="JAPUBN010000013">
    <property type="protein sequence ID" value="MCZ2721313.1"/>
    <property type="molecule type" value="Genomic_DNA"/>
</dbReference>
<evidence type="ECO:0000259" key="2">
    <source>
        <dbReference type="PROSITE" id="PS50883"/>
    </source>
</evidence>
<feature type="domain" description="EAL" evidence="2">
    <location>
        <begin position="277"/>
        <end position="532"/>
    </location>
</feature>
<dbReference type="PROSITE" id="PS50883">
    <property type="entry name" value="EAL"/>
    <property type="match status" value="1"/>
</dbReference>